<keyword evidence="2" id="KW-1185">Reference proteome</keyword>
<sequence length="81" mass="9667">MISIKQYAEERGKSIQAVHQQRKRKKYKARLEGHVIEKDGVYYLDKEAVKILDSAHETTVQVVDYEYQSENRKEWNILSRI</sequence>
<dbReference type="EMBL" id="UHFX01000004">
    <property type="protein sequence ID" value="SUO38356.1"/>
    <property type="molecule type" value="Genomic_DNA"/>
</dbReference>
<evidence type="ECO:0000313" key="2">
    <source>
        <dbReference type="Proteomes" id="UP000255523"/>
    </source>
</evidence>
<gene>
    <name evidence="1" type="ORF">NCTC11087_02094</name>
</gene>
<dbReference type="AlphaFoldDB" id="A0A380LW63"/>
<reference evidence="1 2" key="1">
    <citation type="submission" date="2018-06" db="EMBL/GenBank/DDBJ databases">
        <authorList>
            <consortium name="Pathogen Informatics"/>
            <person name="Doyle S."/>
        </authorList>
    </citation>
    <scope>NUCLEOTIDE SEQUENCE [LARGE SCALE GENOMIC DNA]</scope>
    <source>
        <strain evidence="1 2">NCTC11087</strain>
    </source>
</reference>
<accession>A0A380LW63</accession>
<organism evidence="1 2">
    <name type="scientific">Faecalicoccus pleomorphus</name>
    <dbReference type="NCBI Taxonomy" id="1323"/>
    <lineage>
        <taxon>Bacteria</taxon>
        <taxon>Bacillati</taxon>
        <taxon>Bacillota</taxon>
        <taxon>Erysipelotrichia</taxon>
        <taxon>Erysipelotrichales</taxon>
        <taxon>Erysipelotrichaceae</taxon>
        <taxon>Faecalicoccus</taxon>
    </lineage>
</organism>
<protein>
    <submittedName>
        <fullName evidence="1">Uncharacterized protein</fullName>
    </submittedName>
</protein>
<dbReference type="GeneID" id="77463023"/>
<dbReference type="Proteomes" id="UP000255523">
    <property type="component" value="Unassembled WGS sequence"/>
</dbReference>
<proteinExistence type="predicted"/>
<name>A0A380LW63_9FIRM</name>
<evidence type="ECO:0000313" key="1">
    <source>
        <dbReference type="EMBL" id="SUO38356.1"/>
    </source>
</evidence>
<dbReference type="RefSeq" id="WP_115240883.1">
    <property type="nucleotide sequence ID" value="NZ_UHFX01000004.1"/>
</dbReference>